<evidence type="ECO:0000256" key="3">
    <source>
        <dbReference type="ARBA" id="ARBA00012007"/>
    </source>
</evidence>
<name>A0A1Q9E3P4_SYMMI</name>
<feature type="compositionally biased region" description="Basic and acidic residues" evidence="7">
    <location>
        <begin position="474"/>
        <end position="485"/>
    </location>
</feature>
<dbReference type="InterPro" id="IPR000477">
    <property type="entry name" value="RT_dom"/>
</dbReference>
<dbReference type="PANTHER" id="PTHR12684:SF2">
    <property type="entry name" value="TRNA 2'-PHOSPHOTRANSFERASE 1"/>
    <property type="match status" value="1"/>
</dbReference>
<comment type="similarity">
    <text evidence="2">Belongs to the KptA/TPT1 family.</text>
</comment>
<evidence type="ECO:0000259" key="8">
    <source>
        <dbReference type="PROSITE" id="PS50878"/>
    </source>
</evidence>
<dbReference type="PROSITE" id="PS50878">
    <property type="entry name" value="RT_POL"/>
    <property type="match status" value="1"/>
</dbReference>
<feature type="region of interest" description="Disordered" evidence="7">
    <location>
        <begin position="585"/>
        <end position="653"/>
    </location>
</feature>
<feature type="compositionally biased region" description="Low complexity" evidence="7">
    <location>
        <begin position="672"/>
        <end position="686"/>
    </location>
</feature>
<evidence type="ECO:0000256" key="4">
    <source>
        <dbReference type="ARBA" id="ARBA00022679"/>
    </source>
</evidence>
<protein>
    <recommendedName>
        <fullName evidence="3">2'-phosphotransferase</fullName>
        <ecNumber evidence="3">2.7.1.160</ecNumber>
    </recommendedName>
</protein>
<dbReference type="PANTHER" id="PTHR12684">
    <property type="entry name" value="PUTATIVE PHOSPHOTRANSFERASE"/>
    <property type="match status" value="1"/>
</dbReference>
<dbReference type="Proteomes" id="UP000186817">
    <property type="component" value="Unassembled WGS sequence"/>
</dbReference>
<feature type="compositionally biased region" description="Low complexity" evidence="7">
    <location>
        <begin position="613"/>
        <end position="628"/>
    </location>
</feature>
<dbReference type="CDD" id="cd01650">
    <property type="entry name" value="RT_nLTR_like"/>
    <property type="match status" value="1"/>
</dbReference>
<reference evidence="9 10" key="1">
    <citation type="submission" date="2016-02" db="EMBL/GenBank/DDBJ databases">
        <title>Genome analysis of coral dinoflagellate symbionts highlights evolutionary adaptations to a symbiotic lifestyle.</title>
        <authorList>
            <person name="Aranda M."/>
            <person name="Li Y."/>
            <person name="Liew Y.J."/>
            <person name="Baumgarten S."/>
            <person name="Simakov O."/>
            <person name="Wilson M."/>
            <person name="Piel J."/>
            <person name="Ashoor H."/>
            <person name="Bougouffa S."/>
            <person name="Bajic V.B."/>
            <person name="Ryu T."/>
            <person name="Ravasi T."/>
            <person name="Bayer T."/>
            <person name="Micklem G."/>
            <person name="Kim H."/>
            <person name="Bhak J."/>
            <person name="Lajeunesse T.C."/>
            <person name="Voolstra C.R."/>
        </authorList>
    </citation>
    <scope>NUCLEOTIDE SEQUENCE [LARGE SCALE GENOMIC DNA]</scope>
    <source>
        <strain evidence="9 10">CCMP2467</strain>
    </source>
</reference>
<dbReference type="InterPro" id="IPR002745">
    <property type="entry name" value="Ptrans_KptA/Tpt1"/>
</dbReference>
<dbReference type="GO" id="GO:0006388">
    <property type="term" value="P:tRNA splicing, via endonucleolytic cleavage and ligation"/>
    <property type="evidence" value="ECO:0007669"/>
    <property type="project" value="TreeGrafter"/>
</dbReference>
<gene>
    <name evidence="9" type="ORF">AK812_SmicGene15151</name>
</gene>
<feature type="compositionally biased region" description="Low complexity" evidence="7">
    <location>
        <begin position="1851"/>
        <end position="1868"/>
    </location>
</feature>
<evidence type="ECO:0000256" key="5">
    <source>
        <dbReference type="ARBA" id="ARBA00023027"/>
    </source>
</evidence>
<comment type="caution">
    <text evidence="9">The sequence shown here is derived from an EMBL/GenBank/DDBJ whole genome shotgun (WGS) entry which is preliminary data.</text>
</comment>
<feature type="compositionally biased region" description="Basic and acidic residues" evidence="7">
    <location>
        <begin position="1"/>
        <end position="33"/>
    </location>
</feature>
<proteinExistence type="inferred from homology"/>
<keyword evidence="10" id="KW-1185">Reference proteome</keyword>
<feature type="region of interest" description="Disordered" evidence="7">
    <location>
        <begin position="351"/>
        <end position="454"/>
    </location>
</feature>
<dbReference type="Pfam" id="PF01885">
    <property type="entry name" value="PTS_2-RNA"/>
    <property type="match status" value="1"/>
</dbReference>
<dbReference type="Gene3D" id="1.10.10.970">
    <property type="entry name" value="RNA 2'-phosphotransferase, Tpt1/KptA family, N-terminal domain"/>
    <property type="match status" value="1"/>
</dbReference>
<evidence type="ECO:0000256" key="6">
    <source>
        <dbReference type="ARBA" id="ARBA00047949"/>
    </source>
</evidence>
<keyword evidence="5" id="KW-0520">NAD</keyword>
<evidence type="ECO:0000256" key="2">
    <source>
        <dbReference type="ARBA" id="ARBA00009836"/>
    </source>
</evidence>
<sequence length="2296" mass="252558">MGRAHYRPDGTRRRTRGELEARAKKKAERERVAAEAAAAADDADRAGDRDAAAAAPYEGAEAGDEEEQIEVEVEVEEEEAIEEVPVRRPLPRLRPAPKWGAAPARERSRSPRRMAISSDRLFRLSKALTSLLRHRAAAEGLPLRGDGFFEVEAVTRTRAMRSLGASSDEVVYAAQQDAKRRYTLQYHSGIPWIRAAQGHSQAVQKDLVMRRLRQHELPPFVYHGTRSWCYQSIRRAGLLAGGPSGSRTDIHLVENFPESGRVLSGWRASCEIAIQVDTRRAAAGGSTFFVSDNDVFITEGVDGVLSPAFISAVVILASGEVITSPRVGTAPSGEAVVGTSLCQWSTRNQDLLSPLTPTAPNGVAEPARGTPLWSPGDDDSEDHPLLSTPSAHGLTTPAGGTPLWSPSVDELEDILPSSPPPPPPRQAAPRALTQPSQATSARGTPVGGLMSRTLRREDYAPEILRVVEPVLNQDKSDVTANHDDSSTTEVQPTRPGGVKTALTEVPSSSMTALPAPDRLPRVNWAENEVFHFNPEAADLLFHITPERRTAGELAKRAAKAAARAAAAAADAAGGGVAKPAVPAVAKEGAPAGPPAKATASVTTASLRVPPAPTSTSTSSTVDASTSVPKSEPVPTAYPSIAAAPKPGGGEHRTWLPALPALRVKAPPPHLQAEAAENAPEAPAKAPSPKRTAEAATLAPDVAPDETDDLKTSTAEPEQTLIPTAPSGEPPRLDPTQLPPAPPPPRRSKRSRTQPPRQIPAADHAQTKWSQVTTLESMLEDLREADVATMLSLFQQAGHYATHHGPFHDLRDSLMHAQVCGPNGEPLPLPPVGNWILALGISLLGYDTLAGRELLTRLTNPQTVGDLTEAWAFQLWNRGHKSLCTQLSGFFMLLHNLLEDVPARVYSVLGQEWRLTWMEFRAVVRAWIGDPPTQTMLAITQVPETETAHGRFGRLSETLRARSLSPDYGPLLGSRTSFLDNTVDANAIPSILLPYTFPAFQAGLALPLSLQDQDQSECAYMFAWMTLQVWLLAAISIFMLLRCSRRYATTCFERIDARLMVVPGARHYPVLVNIPAVHYQSPAKLPEDARIRAPRYQLDQPPDKVQAFCAHLAHTLSDPPTPSDLDRALQQAAAQHLIPVQPLTKFDSAADRVTGVVKHMWNLRHTAQQFAIEVLRPFTLAAQIRHWQGTGERLWFSLGQLFSAWRHQVPHLTEALSLLPARKATPSHLAQLSLWHLGKDVLLPHLAVLCDQLWQSPHAFHQLWADAWIAWLAKPGKAPDQPENLRPISLTEGGGRIVVKALTLQLRPSLTEATQSWPQYAYVPGRSIEHAIIRALHHCDRVNTTVASQRVTLRERRATGRVPTACCGGVTLSIDTSKAFDTVDRGVLESELKTARVPEPELTLILSLHRNIGYWPAGPTSDVRVSSERGVRQGCPLAPSLWTLVTVALLRTMADTESLHWIQHNATMFADDLLLQWEYHSVSELERMISAIQHCFQVLARLGLQVQHRKTQLLVAQQGRLAHKWWKAHTASTKEGRFLRIPQPNHKDLHLPIVPQLTYLGIVLSYVDAATATVEHRLHVAEAQRARLLKVLHSRTLPLHKRVQLWLACVRSSALYGLHLLDLKQKHVARITITLVRHLRAIARSFAHMSQETSQALLLRLNVEDPLSFLLRASQKLLIKTLHSQDPMVHQSCILQWLTRTTESRLALDSHVVHAFPPGEDSGSAATALDEEISESLRIASLPPPLVGAQLPEVQAKLRHVFAAWCRLLEPPVESLDQHSFSAQLRLTRPPSPRPPICLFLPPIMTHVIEQMELDAEEMDCFGSLLGKRPLALDIGEPQAKFPHQSGKGHPPQRSSRQRPLPPQRNSRQTAPFQGSRTQEDNRGKSGTSSDQLLHKVAKALIVQSDYLSRLQSDHTVLFTFRNGDGPQLMVPLLHEVTANWRDQRSKGKVTKSLKQTLLQYVTSEIITRVSTFAEDKNAQAKAQEMGWVTSDLEYNYLDWNAEEQRLVPRQEGTLTPLQVLTDAKRLKTLLKEQELIIKFAAARNAQPNSASETATFVLELSLQIPAAAEAMAIFRKWFASSALLLLSLRLKPARPERSPLIKEIQEDTPPGERRIAELPAWRLAPFRVPKLPVGKNPIRLPCKALQKVSCIWGHSLNLDIIEYSTWVFGAKLVVSIVELLRLGAGETFLGGGVLSVLESNCKRLRPEEAPQTRLDFFLVSTPSTRSVLCYGSQGLLCAYISEAAKIGAYEPKCADAPVRPMQREADDYSEVISNFSEETAPRMTGIYDLPVQSDAR</sequence>
<evidence type="ECO:0000313" key="9">
    <source>
        <dbReference type="EMBL" id="OLQ02046.1"/>
    </source>
</evidence>
<dbReference type="InterPro" id="IPR043502">
    <property type="entry name" value="DNA/RNA_pol_sf"/>
</dbReference>
<feature type="region of interest" description="Disordered" evidence="7">
    <location>
        <begin position="474"/>
        <end position="499"/>
    </location>
</feature>
<dbReference type="Gene3D" id="3.20.170.30">
    <property type="match status" value="1"/>
</dbReference>
<evidence type="ECO:0000256" key="7">
    <source>
        <dbReference type="SAM" id="MobiDB-lite"/>
    </source>
</evidence>
<keyword evidence="4 9" id="KW-0808">Transferase</keyword>
<dbReference type="EC" id="2.7.1.160" evidence="3"/>
<dbReference type="InterPro" id="IPR042081">
    <property type="entry name" value="RNA_2'-PTrans_C"/>
</dbReference>
<dbReference type="GO" id="GO:0000215">
    <property type="term" value="F:tRNA 2'-phosphotransferase activity"/>
    <property type="evidence" value="ECO:0007669"/>
    <property type="project" value="UniProtKB-EC"/>
</dbReference>
<feature type="compositionally biased region" description="Pro residues" evidence="7">
    <location>
        <begin position="417"/>
        <end position="426"/>
    </location>
</feature>
<feature type="region of interest" description="Disordered" evidence="7">
    <location>
        <begin position="1"/>
        <end position="67"/>
    </location>
</feature>
<dbReference type="OrthoDB" id="444382at2759"/>
<organism evidence="9 10">
    <name type="scientific">Symbiodinium microadriaticum</name>
    <name type="common">Dinoflagellate</name>
    <name type="synonym">Zooxanthella microadriatica</name>
    <dbReference type="NCBI Taxonomy" id="2951"/>
    <lineage>
        <taxon>Eukaryota</taxon>
        <taxon>Sar</taxon>
        <taxon>Alveolata</taxon>
        <taxon>Dinophyceae</taxon>
        <taxon>Suessiales</taxon>
        <taxon>Symbiodiniaceae</taxon>
        <taxon>Symbiodinium</taxon>
    </lineage>
</organism>
<dbReference type="SUPFAM" id="SSF56399">
    <property type="entry name" value="ADP-ribosylation"/>
    <property type="match status" value="1"/>
</dbReference>
<feature type="domain" description="Reverse transcriptase" evidence="8">
    <location>
        <begin position="1252"/>
        <end position="1563"/>
    </location>
</feature>
<feature type="compositionally biased region" description="Low complexity" evidence="7">
    <location>
        <begin position="585"/>
        <end position="599"/>
    </location>
</feature>
<feature type="region of interest" description="Disordered" evidence="7">
    <location>
        <begin position="1838"/>
        <end position="1890"/>
    </location>
</feature>
<dbReference type="SUPFAM" id="SSF56672">
    <property type="entry name" value="DNA/RNA polymerases"/>
    <property type="match status" value="1"/>
</dbReference>
<evidence type="ECO:0000256" key="1">
    <source>
        <dbReference type="ARBA" id="ARBA00003343"/>
    </source>
</evidence>
<comment type="function">
    <text evidence="1">Catalyzes the last step of tRNA splicing, the transfer of the splice junction 2'-phosphate from ligated tRNA to NAD to produce ADP-ribose 1''-2'' cyclic phosphate.</text>
</comment>
<dbReference type="Pfam" id="PF00078">
    <property type="entry name" value="RVT_1"/>
    <property type="match status" value="1"/>
</dbReference>
<accession>A0A1Q9E3P4</accession>
<comment type="catalytic activity">
    <reaction evidence="6">
        <text>2'-phospho-[ligated tRNA] + NAD(+) = mature tRNA + ADP-alpha-D-ribose 1'',2''-cyclic phosphate + nicotinamide</text>
        <dbReference type="Rhea" id="RHEA:23324"/>
        <dbReference type="Rhea" id="RHEA-COMP:11106"/>
        <dbReference type="Rhea" id="RHEA-COMP:11107"/>
        <dbReference type="ChEBI" id="CHEBI:17154"/>
        <dbReference type="ChEBI" id="CHEBI:57540"/>
        <dbReference type="ChEBI" id="CHEBI:76596"/>
        <dbReference type="ChEBI" id="CHEBI:82883"/>
        <dbReference type="ChEBI" id="CHEBI:85027"/>
        <dbReference type="EC" id="2.7.1.160"/>
    </reaction>
</comment>
<feature type="region of interest" description="Disordered" evidence="7">
    <location>
        <begin position="670"/>
        <end position="768"/>
    </location>
</feature>
<feature type="compositionally biased region" description="Basic and acidic residues" evidence="7">
    <location>
        <begin position="42"/>
        <end position="51"/>
    </location>
</feature>
<evidence type="ECO:0000313" key="10">
    <source>
        <dbReference type="Proteomes" id="UP000186817"/>
    </source>
</evidence>
<dbReference type="InterPro" id="IPR042080">
    <property type="entry name" value="RNA_2'-PTrans_N"/>
</dbReference>
<dbReference type="EMBL" id="LSRX01000274">
    <property type="protein sequence ID" value="OLQ02046.1"/>
    <property type="molecule type" value="Genomic_DNA"/>
</dbReference>